<dbReference type="SUPFAM" id="SSF159774">
    <property type="entry name" value="YerB-like"/>
    <property type="match status" value="1"/>
</dbReference>
<dbReference type="Proteomes" id="UP001230005">
    <property type="component" value="Unassembled WGS sequence"/>
</dbReference>
<evidence type="ECO:0000256" key="2">
    <source>
        <dbReference type="SAM" id="SignalP"/>
    </source>
</evidence>
<evidence type="ECO:0000313" key="6">
    <source>
        <dbReference type="Proteomes" id="UP001230005"/>
    </source>
</evidence>
<dbReference type="InterPro" id="IPR021416">
    <property type="entry name" value="DUF3048_N"/>
</dbReference>
<dbReference type="Pfam" id="PF17479">
    <property type="entry name" value="DUF3048_C"/>
    <property type="match status" value="1"/>
</dbReference>
<feature type="region of interest" description="Disordered" evidence="1">
    <location>
        <begin position="31"/>
        <end position="55"/>
    </location>
</feature>
<sequence>MKPARSKFILLLSSFLLLFFILAACKSDEEVSSDEEPADDPIEVEKDSEEEEEEEEVELFTYPLTGIETEEVLEDKRVFGVMIENSIDARPQSGLYQADIVYEILSEGTITRLLALYHSQQPDRIGPVRSARAYYVHLNKGFDAIYVSAGGSPGGRQLAESDYVDDISGLAYDGRYFSRSSDRSAPHNMYTTYDDLVAAAEHRGYDLNRKPPELYFVNELSFAAGDTATSFEVKYGSMINNVRFEYDDASKKYLRYNGGQPTEDQETRKPVAPRNVFIIEASHRVIPKGEDHIDAGSNRREIDIESGGRAYLIQEGIVQEVEWKNDSGIILPYKDGELLPFLPGQTWINIVPSGNGGLESYVEFF</sequence>
<reference evidence="5 6" key="1">
    <citation type="submission" date="2023-07" db="EMBL/GenBank/DDBJ databases">
        <title>Genomic Encyclopedia of Type Strains, Phase IV (KMG-IV): sequencing the most valuable type-strain genomes for metagenomic binning, comparative biology and taxonomic classification.</title>
        <authorList>
            <person name="Goeker M."/>
        </authorList>
    </citation>
    <scope>NUCLEOTIDE SEQUENCE [LARGE SCALE GENOMIC DNA]</scope>
    <source>
        <strain evidence="5 6">DSM 9768</strain>
    </source>
</reference>
<evidence type="ECO:0000259" key="4">
    <source>
        <dbReference type="Pfam" id="PF17479"/>
    </source>
</evidence>
<keyword evidence="6" id="KW-1185">Reference proteome</keyword>
<evidence type="ECO:0008006" key="7">
    <source>
        <dbReference type="Google" id="ProtNLM"/>
    </source>
</evidence>
<gene>
    <name evidence="5" type="ORF">J2S74_001432</name>
</gene>
<dbReference type="RefSeq" id="WP_307323481.1">
    <property type="nucleotide sequence ID" value="NZ_JAUSUG010000004.1"/>
</dbReference>
<evidence type="ECO:0000256" key="1">
    <source>
        <dbReference type="SAM" id="MobiDB-lite"/>
    </source>
</evidence>
<dbReference type="InterPro" id="IPR023158">
    <property type="entry name" value="YerB-like_sf"/>
</dbReference>
<dbReference type="Pfam" id="PF11258">
    <property type="entry name" value="DUF3048"/>
    <property type="match status" value="1"/>
</dbReference>
<proteinExistence type="predicted"/>
<evidence type="ECO:0000313" key="5">
    <source>
        <dbReference type="EMBL" id="MDQ0254059.1"/>
    </source>
</evidence>
<dbReference type="EMBL" id="JAUSUG010000004">
    <property type="protein sequence ID" value="MDQ0254059.1"/>
    <property type="molecule type" value="Genomic_DNA"/>
</dbReference>
<name>A0ABT9ZS89_9BACI</name>
<feature type="signal peptide" evidence="2">
    <location>
        <begin position="1"/>
        <end position="23"/>
    </location>
</feature>
<protein>
    <recommendedName>
        <fullName evidence="7">DUF3048 domain-containing protein</fullName>
    </recommendedName>
</protein>
<keyword evidence="2" id="KW-0732">Signal</keyword>
<evidence type="ECO:0000259" key="3">
    <source>
        <dbReference type="Pfam" id="PF11258"/>
    </source>
</evidence>
<accession>A0ABT9ZS89</accession>
<dbReference type="PROSITE" id="PS51257">
    <property type="entry name" value="PROKAR_LIPOPROTEIN"/>
    <property type="match status" value="1"/>
</dbReference>
<dbReference type="InterPro" id="IPR035328">
    <property type="entry name" value="DUF3048_C"/>
</dbReference>
<dbReference type="Gene3D" id="3.50.90.10">
    <property type="entry name" value="YerB-like"/>
    <property type="match status" value="1"/>
</dbReference>
<organism evidence="5 6">
    <name type="scientific">Evansella vedderi</name>
    <dbReference type="NCBI Taxonomy" id="38282"/>
    <lineage>
        <taxon>Bacteria</taxon>
        <taxon>Bacillati</taxon>
        <taxon>Bacillota</taxon>
        <taxon>Bacilli</taxon>
        <taxon>Bacillales</taxon>
        <taxon>Bacillaceae</taxon>
        <taxon>Evansella</taxon>
    </lineage>
</organism>
<feature type="chain" id="PRO_5045881335" description="DUF3048 domain-containing protein" evidence="2">
    <location>
        <begin position="24"/>
        <end position="365"/>
    </location>
</feature>
<feature type="domain" description="DUF3048" evidence="3">
    <location>
        <begin position="64"/>
        <end position="205"/>
    </location>
</feature>
<comment type="caution">
    <text evidence="5">The sequence shown here is derived from an EMBL/GenBank/DDBJ whole genome shotgun (WGS) entry which is preliminary data.</text>
</comment>
<feature type="domain" description="DUF3048" evidence="4">
    <location>
        <begin position="233"/>
        <end position="348"/>
    </location>
</feature>